<dbReference type="EMBL" id="BTGC01000003">
    <property type="protein sequence ID" value="GMM51106.1"/>
    <property type="molecule type" value="Genomic_DNA"/>
</dbReference>
<comment type="caution">
    <text evidence="6">The sequence shown here is derived from an EMBL/GenBank/DDBJ whole genome shotgun (WGS) entry which is preliminary data.</text>
</comment>
<evidence type="ECO:0000256" key="1">
    <source>
        <dbReference type="ARBA" id="ARBA00011082"/>
    </source>
</evidence>
<dbReference type="Gene3D" id="1.10.1200.240">
    <property type="match status" value="1"/>
</dbReference>
<keyword evidence="7" id="KW-1185">Reference proteome</keyword>
<name>A0AAV5RHN9_STABA</name>
<protein>
    <recommendedName>
        <fullName evidence="4">Ribosomal protein L19</fullName>
    </recommendedName>
</protein>
<reference evidence="6 7" key="1">
    <citation type="journal article" date="2023" name="Elife">
        <title>Identification of key yeast species and microbe-microbe interactions impacting larval growth of Drosophila in the wild.</title>
        <authorList>
            <person name="Mure A."/>
            <person name="Sugiura Y."/>
            <person name="Maeda R."/>
            <person name="Honda K."/>
            <person name="Sakurai N."/>
            <person name="Takahashi Y."/>
            <person name="Watada M."/>
            <person name="Katoh T."/>
            <person name="Gotoh A."/>
            <person name="Gotoh Y."/>
            <person name="Taniguchi I."/>
            <person name="Nakamura K."/>
            <person name="Hayashi T."/>
            <person name="Katayama T."/>
            <person name="Uemura T."/>
            <person name="Hattori Y."/>
        </authorList>
    </citation>
    <scope>NUCLEOTIDE SEQUENCE [LARGE SCALE GENOMIC DNA]</scope>
    <source>
        <strain evidence="6 7">SB-73</strain>
    </source>
</reference>
<evidence type="ECO:0000313" key="7">
    <source>
        <dbReference type="Proteomes" id="UP001362899"/>
    </source>
</evidence>
<dbReference type="Pfam" id="PF01280">
    <property type="entry name" value="Ribosomal_L19e"/>
    <property type="match status" value="1"/>
</dbReference>
<dbReference type="CDD" id="cd01417">
    <property type="entry name" value="Ribosomal_L19e_E"/>
    <property type="match status" value="1"/>
</dbReference>
<dbReference type="NCBIfam" id="NF006343">
    <property type="entry name" value="PRK08570.1"/>
    <property type="match status" value="1"/>
</dbReference>
<dbReference type="SUPFAM" id="SSF48140">
    <property type="entry name" value="Ribosomal protein L19 (L19e)"/>
    <property type="match status" value="1"/>
</dbReference>
<organism evidence="6 7">
    <name type="scientific">Starmerella bacillaris</name>
    <name type="common">Yeast</name>
    <name type="synonym">Candida zemplinina</name>
    <dbReference type="NCBI Taxonomy" id="1247836"/>
    <lineage>
        <taxon>Eukaryota</taxon>
        <taxon>Fungi</taxon>
        <taxon>Dikarya</taxon>
        <taxon>Ascomycota</taxon>
        <taxon>Saccharomycotina</taxon>
        <taxon>Dipodascomycetes</taxon>
        <taxon>Dipodascales</taxon>
        <taxon>Trichomonascaceae</taxon>
        <taxon>Starmerella</taxon>
    </lineage>
</organism>
<evidence type="ECO:0000256" key="3">
    <source>
        <dbReference type="ARBA" id="ARBA00023274"/>
    </source>
</evidence>
<dbReference type="Proteomes" id="UP001362899">
    <property type="component" value="Unassembled WGS sequence"/>
</dbReference>
<keyword evidence="2 4" id="KW-0689">Ribosomal protein</keyword>
<accession>A0AAV5RHN9</accession>
<dbReference type="GO" id="GO:0006412">
    <property type="term" value="P:translation"/>
    <property type="evidence" value="ECO:0007669"/>
    <property type="project" value="InterPro"/>
</dbReference>
<dbReference type="HAMAP" id="MF_01475">
    <property type="entry name" value="Ribosomal_eL19"/>
    <property type="match status" value="1"/>
</dbReference>
<dbReference type="InterPro" id="IPR035970">
    <property type="entry name" value="60S_ribosomal_eL19_sf"/>
</dbReference>
<evidence type="ECO:0000256" key="2">
    <source>
        <dbReference type="ARBA" id="ARBA00022980"/>
    </source>
</evidence>
<dbReference type="SMART" id="SM01416">
    <property type="entry name" value="Ribosomal_L19e"/>
    <property type="match status" value="1"/>
</dbReference>
<sequence length="187" mass="21667">MPNLKLQKRLASDVLGVGKNKIWLDPNETTQVGLANSRNEIRKLVSNGLIIAKPVTGHSMGRTRAFHEARSNGRHRGYGKRKGTANARMPVQTLWMRRQRVLRRVLSKYREQGKIDKHLYHTLYKEAKGNAFKHKRAVIEHIIKAKAQALREKNLKTEAEARRARNKAARDRRAQRIIEKRQTLLQE</sequence>
<dbReference type="Gene3D" id="1.10.1650.10">
    <property type="match status" value="1"/>
</dbReference>
<comment type="similarity">
    <text evidence="1 4">Belongs to the eukaryotic ribosomal protein eL19 family.</text>
</comment>
<keyword evidence="3 4" id="KW-0687">Ribonucleoprotein</keyword>
<evidence type="ECO:0000259" key="5">
    <source>
        <dbReference type="SMART" id="SM01416"/>
    </source>
</evidence>
<gene>
    <name evidence="6" type="ORF">DASB73_020640</name>
</gene>
<dbReference type="InterPro" id="IPR023638">
    <property type="entry name" value="Ribosomal_eL19_CS"/>
</dbReference>
<dbReference type="GO" id="GO:0022625">
    <property type="term" value="C:cytosolic large ribosomal subunit"/>
    <property type="evidence" value="ECO:0007669"/>
    <property type="project" value="InterPro"/>
</dbReference>
<dbReference type="FunFam" id="1.10.1650.10:FF:000001">
    <property type="entry name" value="Ribosomal protein L19"/>
    <property type="match status" value="1"/>
</dbReference>
<dbReference type="InterPro" id="IPR015972">
    <property type="entry name" value="Ribosomal_eL19_dom1"/>
</dbReference>
<dbReference type="FunFam" id="1.10.1200.240:FF:000001">
    <property type="entry name" value="Ribosomal protein L19"/>
    <property type="match status" value="1"/>
</dbReference>
<dbReference type="GO" id="GO:0003723">
    <property type="term" value="F:RNA binding"/>
    <property type="evidence" value="ECO:0007669"/>
    <property type="project" value="InterPro"/>
</dbReference>
<dbReference type="PANTHER" id="PTHR10722">
    <property type="entry name" value="60S RIBOSOMAL PROTEIN L19"/>
    <property type="match status" value="1"/>
</dbReference>
<dbReference type="InterPro" id="IPR057260">
    <property type="entry name" value="Ribosomal_L19e_C"/>
</dbReference>
<dbReference type="PROSITE" id="PS00526">
    <property type="entry name" value="RIBOSOMAL_L19E"/>
    <property type="match status" value="1"/>
</dbReference>
<dbReference type="InterPro" id="IPR039547">
    <property type="entry name" value="Ribosomal_eL19"/>
</dbReference>
<dbReference type="InterPro" id="IPR000196">
    <property type="entry name" value="Ribosomal_eL19_dom"/>
</dbReference>
<proteinExistence type="inferred from homology"/>
<dbReference type="InterPro" id="IPR057259">
    <property type="entry name" value="Ribosomal_L19e"/>
</dbReference>
<dbReference type="Pfam" id="PF25476">
    <property type="entry name" value="Ribosomal_L19e_C"/>
    <property type="match status" value="1"/>
</dbReference>
<dbReference type="GO" id="GO:0003735">
    <property type="term" value="F:structural constituent of ribosome"/>
    <property type="evidence" value="ECO:0007669"/>
    <property type="project" value="InterPro"/>
</dbReference>
<evidence type="ECO:0000313" key="6">
    <source>
        <dbReference type="EMBL" id="GMM51106.1"/>
    </source>
</evidence>
<dbReference type="InterPro" id="IPR033935">
    <property type="entry name" value="Ribosomal_eL19_euk"/>
</dbReference>
<evidence type="ECO:0000256" key="4">
    <source>
        <dbReference type="RuleBase" id="RU000574"/>
    </source>
</evidence>
<feature type="domain" description="Large ribosomal subunit protein eL19" evidence="5">
    <location>
        <begin position="3"/>
        <end position="146"/>
    </location>
</feature>
<dbReference type="AlphaFoldDB" id="A0AAV5RHN9"/>